<protein>
    <submittedName>
        <fullName evidence="1">Uncharacterized protein</fullName>
    </submittedName>
</protein>
<dbReference type="EMBL" id="GECZ01030517">
    <property type="protein sequence ID" value="JAS39252.1"/>
    <property type="molecule type" value="Transcribed_RNA"/>
</dbReference>
<evidence type="ECO:0000313" key="1">
    <source>
        <dbReference type="EMBL" id="JAS39252.1"/>
    </source>
</evidence>
<accession>A0A1B6EMU1</accession>
<name>A0A1B6EMU1_9HEMI</name>
<reference evidence="1" key="1">
    <citation type="submission" date="2015-11" db="EMBL/GenBank/DDBJ databases">
        <title>De novo transcriptome assembly of four potential Pierce s Disease insect vectors from Arizona vineyards.</title>
        <authorList>
            <person name="Tassone E.E."/>
        </authorList>
    </citation>
    <scope>NUCLEOTIDE SEQUENCE</scope>
</reference>
<proteinExistence type="predicted"/>
<gene>
    <name evidence="1" type="ORF">g.14909</name>
</gene>
<dbReference type="AlphaFoldDB" id="A0A1B6EMU1"/>
<organism evidence="1">
    <name type="scientific">Cuerna arida</name>
    <dbReference type="NCBI Taxonomy" id="1464854"/>
    <lineage>
        <taxon>Eukaryota</taxon>
        <taxon>Metazoa</taxon>
        <taxon>Ecdysozoa</taxon>
        <taxon>Arthropoda</taxon>
        <taxon>Hexapoda</taxon>
        <taxon>Insecta</taxon>
        <taxon>Pterygota</taxon>
        <taxon>Neoptera</taxon>
        <taxon>Paraneoptera</taxon>
        <taxon>Hemiptera</taxon>
        <taxon>Auchenorrhyncha</taxon>
        <taxon>Membracoidea</taxon>
        <taxon>Cicadellidae</taxon>
        <taxon>Cicadellinae</taxon>
        <taxon>Proconiini</taxon>
        <taxon>Cuerna</taxon>
    </lineage>
</organism>
<feature type="non-terminal residue" evidence="1">
    <location>
        <position position="338"/>
    </location>
</feature>
<sequence>MASTKMIKTESVGTSHQNCETPCAWASCPIYKDLPLSEARWKLNWLRFDRRRTLAAMVRRYSGFTTGSWIRAAQRARKEVTEDGFKSDIDEKYLAFLEARSIYHHKQRLRNVAWEKKQHLERQHRWCMGAQESKYIENHGRFGAGHRWFQRGIRRVVGMETDYTWNRTYLTPEDLESWDEEEPVVPEVEVVRAPRLPRCEGCGVRGCEPTDGCCGGLLRLLAESVAERTQQVVERVRDSALLGRLRAIIRSLRARRSSGTGRVSPVIKRKTLSTSTLPNPFGPYKPCTTARRRFTRSSMFATHQMMEPDEKGEGSVNIASSSNILLTEQHAADVAGEI</sequence>